<reference evidence="1 2" key="1">
    <citation type="submission" date="2020-04" db="EMBL/GenBank/DDBJ databases">
        <authorList>
            <person name="Depoorter E."/>
        </authorList>
    </citation>
    <scope>NUCLEOTIDE SEQUENCE [LARGE SCALE GENOMIC DNA]</scope>
    <source>
        <strain evidence="1 2">BCC0217</strain>
    </source>
</reference>
<gene>
    <name evidence="1" type="ORF">BLA3211_02774</name>
</gene>
<evidence type="ECO:0000313" key="2">
    <source>
        <dbReference type="Proteomes" id="UP000494301"/>
    </source>
</evidence>
<dbReference type="EMBL" id="CABWIL020000009">
    <property type="protein sequence ID" value="CAB3964378.1"/>
    <property type="molecule type" value="Genomic_DNA"/>
</dbReference>
<organism evidence="1 2">
    <name type="scientific">Burkholderia aenigmatica</name>
    <dbReference type="NCBI Taxonomy" id="2015348"/>
    <lineage>
        <taxon>Bacteria</taxon>
        <taxon>Pseudomonadati</taxon>
        <taxon>Pseudomonadota</taxon>
        <taxon>Betaproteobacteria</taxon>
        <taxon>Burkholderiales</taxon>
        <taxon>Burkholderiaceae</taxon>
        <taxon>Burkholderia</taxon>
        <taxon>Burkholderia cepacia complex</taxon>
    </lineage>
</organism>
<name>A0A6J5IYL4_9BURK</name>
<dbReference type="AlphaFoldDB" id="A0A6J5IYL4"/>
<accession>A0A6J5IYL4</accession>
<sequence>MSLAVVRSRAPASGRAPDVTVEVHLANGLPSFSIVGL</sequence>
<dbReference type="Proteomes" id="UP000494301">
    <property type="component" value="Unassembled WGS sequence"/>
</dbReference>
<proteinExistence type="predicted"/>
<evidence type="ECO:0000313" key="1">
    <source>
        <dbReference type="EMBL" id="CAB3964378.1"/>
    </source>
</evidence>
<protein>
    <submittedName>
        <fullName evidence="1">Magnesium chelatase</fullName>
    </submittedName>
</protein>